<reference evidence="3" key="1">
    <citation type="submission" date="2024-04" db="EMBL/GenBank/DDBJ databases">
        <title>Salinicola lusitanus LLJ914,a marine bacterium isolated from the Okinawa Trough.</title>
        <authorList>
            <person name="Li J."/>
        </authorList>
    </citation>
    <scope>NUCLEOTIDE SEQUENCE [LARGE SCALE GENOMIC DNA]</scope>
</reference>
<evidence type="ECO:0000313" key="3">
    <source>
        <dbReference type="Proteomes" id="UP001460270"/>
    </source>
</evidence>
<sequence length="248" mass="27453">MGVYISEYQAIKIEGPLGQSRPPSVPRLPFGSSVGRYQQYRGLVFTRVLLSENNTRRIVVLFRRSRHGTREPDLRGVSSFLPNTLRRTAKPGTLASPMRALTVIGQPNAQRVGDGLLLCKYGRRPRDMPAPRSRERREGGYEVVAPMRKIDVQAASASQSREDLRPMDGRSVASSSSFWHEVQGCPPLGTRERVLFMPLHILPGIEFDGAPAVIGRTRVPARRDGEATATGPKRGRPPQNHLTVGQVL</sequence>
<proteinExistence type="predicted"/>
<evidence type="ECO:0000256" key="1">
    <source>
        <dbReference type="SAM" id="MobiDB-lite"/>
    </source>
</evidence>
<accession>A0AAW0PLL7</accession>
<organism evidence="2 3">
    <name type="scientific">Mugilogobius chulae</name>
    <name type="common">yellowstripe goby</name>
    <dbReference type="NCBI Taxonomy" id="88201"/>
    <lineage>
        <taxon>Eukaryota</taxon>
        <taxon>Metazoa</taxon>
        <taxon>Chordata</taxon>
        <taxon>Craniata</taxon>
        <taxon>Vertebrata</taxon>
        <taxon>Euteleostomi</taxon>
        <taxon>Actinopterygii</taxon>
        <taxon>Neopterygii</taxon>
        <taxon>Teleostei</taxon>
        <taxon>Neoteleostei</taxon>
        <taxon>Acanthomorphata</taxon>
        <taxon>Gobiaria</taxon>
        <taxon>Gobiiformes</taxon>
        <taxon>Gobioidei</taxon>
        <taxon>Gobiidae</taxon>
        <taxon>Gobionellinae</taxon>
        <taxon>Mugilogobius</taxon>
    </lineage>
</organism>
<dbReference type="Proteomes" id="UP001460270">
    <property type="component" value="Unassembled WGS sequence"/>
</dbReference>
<dbReference type="EMBL" id="JBBPFD010000004">
    <property type="protein sequence ID" value="KAK7929742.1"/>
    <property type="molecule type" value="Genomic_DNA"/>
</dbReference>
<protein>
    <submittedName>
        <fullName evidence="2">Uncharacterized protein</fullName>
    </submittedName>
</protein>
<name>A0AAW0PLL7_9GOBI</name>
<keyword evidence="3" id="KW-1185">Reference proteome</keyword>
<evidence type="ECO:0000313" key="2">
    <source>
        <dbReference type="EMBL" id="KAK7929742.1"/>
    </source>
</evidence>
<dbReference type="AlphaFoldDB" id="A0AAW0PLL7"/>
<feature type="region of interest" description="Disordered" evidence="1">
    <location>
        <begin position="218"/>
        <end position="248"/>
    </location>
</feature>
<comment type="caution">
    <text evidence="2">The sequence shown here is derived from an EMBL/GenBank/DDBJ whole genome shotgun (WGS) entry which is preliminary data.</text>
</comment>
<gene>
    <name evidence="2" type="ORF">WMY93_006137</name>
</gene>